<name>A0A1M5FQ41_9FLAO</name>
<evidence type="ECO:0000259" key="4">
    <source>
        <dbReference type="Pfam" id="PF00724"/>
    </source>
</evidence>
<feature type="domain" description="NADH:flavin oxidoreductase/NADH oxidase N-terminal" evidence="4">
    <location>
        <begin position="5"/>
        <end position="340"/>
    </location>
</feature>
<dbReference type="PANTHER" id="PTHR22893">
    <property type="entry name" value="NADH OXIDOREDUCTASE-RELATED"/>
    <property type="match status" value="1"/>
</dbReference>
<evidence type="ECO:0000256" key="3">
    <source>
        <dbReference type="ARBA" id="ARBA00023002"/>
    </source>
</evidence>
<dbReference type="SUPFAM" id="SSF51395">
    <property type="entry name" value="FMN-linked oxidoreductases"/>
    <property type="match status" value="1"/>
</dbReference>
<dbReference type="GO" id="GO:0016628">
    <property type="term" value="F:oxidoreductase activity, acting on the CH-CH group of donors, NAD or NADP as acceptor"/>
    <property type="evidence" value="ECO:0007669"/>
    <property type="project" value="UniProtKB-ARBA"/>
</dbReference>
<dbReference type="CDD" id="cd02933">
    <property type="entry name" value="OYE_like_FMN"/>
    <property type="match status" value="1"/>
</dbReference>
<dbReference type="OrthoDB" id="9772736at2"/>
<keyword evidence="6" id="KW-1185">Reference proteome</keyword>
<dbReference type="InterPro" id="IPR045247">
    <property type="entry name" value="Oye-like"/>
</dbReference>
<keyword evidence="3" id="KW-0560">Oxidoreductase</keyword>
<dbReference type="Proteomes" id="UP000184518">
    <property type="component" value="Unassembled WGS sequence"/>
</dbReference>
<proteinExistence type="inferred from homology"/>
<dbReference type="STRING" id="1416778.SAMN05443633_10895"/>
<dbReference type="InterPro" id="IPR001155">
    <property type="entry name" value="OxRdtase_FMN_N"/>
</dbReference>
<dbReference type="AlphaFoldDB" id="A0A1M5FQ41"/>
<dbReference type="GO" id="GO:0010181">
    <property type="term" value="F:FMN binding"/>
    <property type="evidence" value="ECO:0007669"/>
    <property type="project" value="InterPro"/>
</dbReference>
<dbReference type="InterPro" id="IPR013785">
    <property type="entry name" value="Aldolase_TIM"/>
</dbReference>
<organism evidence="5 6">
    <name type="scientific">Chryseobacterium arachidis</name>
    <dbReference type="NCBI Taxonomy" id="1416778"/>
    <lineage>
        <taxon>Bacteria</taxon>
        <taxon>Pseudomonadati</taxon>
        <taxon>Bacteroidota</taxon>
        <taxon>Flavobacteriia</taxon>
        <taxon>Flavobacteriales</taxon>
        <taxon>Weeksellaceae</taxon>
        <taxon>Chryseobacterium group</taxon>
        <taxon>Chryseobacterium</taxon>
    </lineage>
</organism>
<dbReference type="Pfam" id="PF00724">
    <property type="entry name" value="Oxidored_FMN"/>
    <property type="match status" value="1"/>
</dbReference>
<evidence type="ECO:0000313" key="6">
    <source>
        <dbReference type="Proteomes" id="UP000184518"/>
    </source>
</evidence>
<dbReference type="Gene3D" id="3.20.20.70">
    <property type="entry name" value="Aldolase class I"/>
    <property type="match status" value="1"/>
</dbReference>
<evidence type="ECO:0000256" key="2">
    <source>
        <dbReference type="ARBA" id="ARBA00005979"/>
    </source>
</evidence>
<accession>A0A1M5FQ41</accession>
<comment type="similarity">
    <text evidence="2">Belongs to the NADH:flavin oxidoreductase/NADH oxidase family.</text>
</comment>
<protein>
    <submittedName>
        <fullName evidence="5">2,4-dienoyl-CoA reductase</fullName>
    </submittedName>
</protein>
<dbReference type="FunFam" id="3.20.20.70:FF:000059">
    <property type="entry name" value="N-ethylmaleimide reductase, FMN-linked"/>
    <property type="match status" value="1"/>
</dbReference>
<dbReference type="GO" id="GO:0005829">
    <property type="term" value="C:cytosol"/>
    <property type="evidence" value="ECO:0007669"/>
    <property type="project" value="TreeGrafter"/>
</dbReference>
<evidence type="ECO:0000256" key="1">
    <source>
        <dbReference type="ARBA" id="ARBA00001917"/>
    </source>
</evidence>
<dbReference type="EMBL" id="FQUT01000008">
    <property type="protein sequence ID" value="SHF93539.1"/>
    <property type="molecule type" value="Genomic_DNA"/>
</dbReference>
<reference evidence="6" key="1">
    <citation type="submission" date="2016-11" db="EMBL/GenBank/DDBJ databases">
        <authorList>
            <person name="Varghese N."/>
            <person name="Submissions S."/>
        </authorList>
    </citation>
    <scope>NUCLEOTIDE SEQUENCE [LARGE SCALE GENOMIC DNA]</scope>
    <source>
        <strain evidence="6">DSM 27619</strain>
    </source>
</reference>
<dbReference type="PANTHER" id="PTHR22893:SF91">
    <property type="entry name" value="NADPH DEHYDROGENASE 2-RELATED"/>
    <property type="match status" value="1"/>
</dbReference>
<comment type="cofactor">
    <cofactor evidence="1">
        <name>FMN</name>
        <dbReference type="ChEBI" id="CHEBI:58210"/>
    </cofactor>
</comment>
<dbReference type="RefSeq" id="WP_072959670.1">
    <property type="nucleotide sequence ID" value="NZ_FQUT01000008.1"/>
</dbReference>
<evidence type="ECO:0000313" key="5">
    <source>
        <dbReference type="EMBL" id="SHF93539.1"/>
    </source>
</evidence>
<sequence length="374" mass="41704">METNIFEKAQIGFLSLKNRISMAPMTRARNADGIPNEENALYYAQRSGAGLIITEGTAISETAKGVLHIPGLYTKEQREVWNKVTKAVHEKGSLIFTQLWHVGRVSHTSNQPNGIAPVGASDLQASNSYAWGYDENGKEGFVIASKPRALSTEEVKGVINDFVMAAKNAMEAGFDGVELHGANGYLIEQFLNPFINNRSDEYGGSIENRSRFLLETLDAVIEVVGSTKVGVRLTPYGGLNELPHYDEIEKTYQYLAREIEKRNIAYIHLMDQKSKGSHALPEGFLERFRSWYDGVIILAGSMDRKKAEELINAGTIDIAGFGEPFISNPDLVERLQNNWELTPPNRDLHYGLGSHGYTDWKTYREILSEESVNV</sequence>
<gene>
    <name evidence="5" type="ORF">SAMN05443633_10895</name>
</gene>